<sequence>MDIIKGTKQLQIDDHIQDPAEQRKFGIFKNEHREEFMDAFNFFDKNQDGRICIDELGKVMQACGQNPTHEDVMEAMIKFDRNKDGKVEFDEFVLVMFKIYQNPVLMSNSLREAFKVFDKDSNGLIDASEFRNIVTNLGGDPLHEKEIAEMMAVADTNRDGKIDYNGKLHNSIRCSISE</sequence>
<dbReference type="PROSITE" id="PS00018">
    <property type="entry name" value="EF_HAND_1"/>
    <property type="match status" value="3"/>
</dbReference>
<dbReference type="GO" id="GO:0016460">
    <property type="term" value="C:myosin II complex"/>
    <property type="evidence" value="ECO:0007669"/>
    <property type="project" value="TreeGrafter"/>
</dbReference>
<comment type="caution">
    <text evidence="5">The sequence shown here is derived from an EMBL/GenBank/DDBJ whole genome shotgun (WGS) entry which is preliminary data.</text>
</comment>
<dbReference type="Pfam" id="PF13499">
    <property type="entry name" value="EF-hand_7"/>
    <property type="match status" value="2"/>
</dbReference>
<dbReference type="Gene3D" id="1.10.238.10">
    <property type="entry name" value="EF-hand"/>
    <property type="match status" value="2"/>
</dbReference>
<dbReference type="PROSITE" id="PS50222">
    <property type="entry name" value="EF_HAND_2"/>
    <property type="match status" value="3"/>
</dbReference>
<feature type="domain" description="EF-hand" evidence="4">
    <location>
        <begin position="67"/>
        <end position="102"/>
    </location>
</feature>
<evidence type="ECO:0000259" key="4">
    <source>
        <dbReference type="PROSITE" id="PS50222"/>
    </source>
</evidence>
<evidence type="ECO:0000256" key="3">
    <source>
        <dbReference type="ARBA" id="ARBA00023179"/>
    </source>
</evidence>
<dbReference type="Proteomes" id="UP000242188">
    <property type="component" value="Unassembled WGS sequence"/>
</dbReference>
<protein>
    <submittedName>
        <fullName evidence="5">Calmodulin</fullName>
    </submittedName>
</protein>
<dbReference type="InterPro" id="IPR011992">
    <property type="entry name" value="EF-hand-dom_pair"/>
</dbReference>
<dbReference type="STRING" id="6573.A0A210PPT6"/>
<dbReference type="SUPFAM" id="SSF47473">
    <property type="entry name" value="EF-hand"/>
    <property type="match status" value="1"/>
</dbReference>
<keyword evidence="2" id="KW-0106">Calcium</keyword>
<proteinExistence type="predicted"/>
<name>A0A210PPT6_MIZYE</name>
<organism evidence="5 6">
    <name type="scientific">Mizuhopecten yessoensis</name>
    <name type="common">Japanese scallop</name>
    <name type="synonym">Patinopecten yessoensis</name>
    <dbReference type="NCBI Taxonomy" id="6573"/>
    <lineage>
        <taxon>Eukaryota</taxon>
        <taxon>Metazoa</taxon>
        <taxon>Spiralia</taxon>
        <taxon>Lophotrochozoa</taxon>
        <taxon>Mollusca</taxon>
        <taxon>Bivalvia</taxon>
        <taxon>Autobranchia</taxon>
        <taxon>Pteriomorphia</taxon>
        <taxon>Pectinida</taxon>
        <taxon>Pectinoidea</taxon>
        <taxon>Pectinidae</taxon>
        <taxon>Mizuhopecten</taxon>
    </lineage>
</organism>
<keyword evidence="1" id="KW-0677">Repeat</keyword>
<feature type="domain" description="EF-hand" evidence="4">
    <location>
        <begin position="31"/>
        <end position="66"/>
    </location>
</feature>
<dbReference type="EMBL" id="NEDP02005564">
    <property type="protein sequence ID" value="OWF38520.1"/>
    <property type="molecule type" value="Genomic_DNA"/>
</dbReference>
<dbReference type="PANTHER" id="PTHR23048">
    <property type="entry name" value="MYOSIN LIGHT CHAIN 1, 3"/>
    <property type="match status" value="1"/>
</dbReference>
<evidence type="ECO:0000313" key="5">
    <source>
        <dbReference type="EMBL" id="OWF38520.1"/>
    </source>
</evidence>
<evidence type="ECO:0000256" key="1">
    <source>
        <dbReference type="ARBA" id="ARBA00022737"/>
    </source>
</evidence>
<dbReference type="PANTHER" id="PTHR23048:SF0">
    <property type="entry name" value="CALMODULIN LIKE 3"/>
    <property type="match status" value="1"/>
</dbReference>
<dbReference type="OrthoDB" id="270584at2759"/>
<gene>
    <name evidence="5" type="ORF">KP79_PYT24000</name>
</gene>
<dbReference type="GO" id="GO:0005509">
    <property type="term" value="F:calcium ion binding"/>
    <property type="evidence" value="ECO:0007669"/>
    <property type="project" value="InterPro"/>
</dbReference>
<evidence type="ECO:0000313" key="6">
    <source>
        <dbReference type="Proteomes" id="UP000242188"/>
    </source>
</evidence>
<dbReference type="InterPro" id="IPR018247">
    <property type="entry name" value="EF_Hand_1_Ca_BS"/>
</dbReference>
<reference evidence="5 6" key="1">
    <citation type="journal article" date="2017" name="Nat. Ecol. Evol.">
        <title>Scallop genome provides insights into evolution of bilaterian karyotype and development.</title>
        <authorList>
            <person name="Wang S."/>
            <person name="Zhang J."/>
            <person name="Jiao W."/>
            <person name="Li J."/>
            <person name="Xun X."/>
            <person name="Sun Y."/>
            <person name="Guo X."/>
            <person name="Huan P."/>
            <person name="Dong B."/>
            <person name="Zhang L."/>
            <person name="Hu X."/>
            <person name="Sun X."/>
            <person name="Wang J."/>
            <person name="Zhao C."/>
            <person name="Wang Y."/>
            <person name="Wang D."/>
            <person name="Huang X."/>
            <person name="Wang R."/>
            <person name="Lv J."/>
            <person name="Li Y."/>
            <person name="Zhang Z."/>
            <person name="Liu B."/>
            <person name="Lu W."/>
            <person name="Hui Y."/>
            <person name="Liang J."/>
            <person name="Zhou Z."/>
            <person name="Hou R."/>
            <person name="Li X."/>
            <person name="Liu Y."/>
            <person name="Li H."/>
            <person name="Ning X."/>
            <person name="Lin Y."/>
            <person name="Zhao L."/>
            <person name="Xing Q."/>
            <person name="Dou J."/>
            <person name="Li Y."/>
            <person name="Mao J."/>
            <person name="Guo H."/>
            <person name="Dou H."/>
            <person name="Li T."/>
            <person name="Mu C."/>
            <person name="Jiang W."/>
            <person name="Fu Q."/>
            <person name="Fu X."/>
            <person name="Miao Y."/>
            <person name="Liu J."/>
            <person name="Yu Q."/>
            <person name="Li R."/>
            <person name="Liao H."/>
            <person name="Li X."/>
            <person name="Kong Y."/>
            <person name="Jiang Z."/>
            <person name="Chourrout D."/>
            <person name="Li R."/>
            <person name="Bao Z."/>
        </authorList>
    </citation>
    <scope>NUCLEOTIDE SEQUENCE [LARGE SCALE GENOMIC DNA]</scope>
    <source>
        <strain evidence="5 6">PY_sf001</strain>
    </source>
</reference>
<keyword evidence="3" id="KW-0514">Muscle protein</keyword>
<dbReference type="InterPro" id="IPR002048">
    <property type="entry name" value="EF_hand_dom"/>
</dbReference>
<dbReference type="FunFam" id="1.10.238.10:FF:000001">
    <property type="entry name" value="Calmodulin 1"/>
    <property type="match status" value="1"/>
</dbReference>
<accession>A0A210PPT6</accession>
<dbReference type="CDD" id="cd00051">
    <property type="entry name" value="EFh"/>
    <property type="match status" value="2"/>
</dbReference>
<dbReference type="AlphaFoldDB" id="A0A210PPT6"/>
<dbReference type="InterPro" id="IPR050230">
    <property type="entry name" value="CALM/Myosin/TropC-like"/>
</dbReference>
<dbReference type="SMART" id="SM00054">
    <property type="entry name" value="EFh"/>
    <property type="match status" value="4"/>
</dbReference>
<evidence type="ECO:0000256" key="2">
    <source>
        <dbReference type="ARBA" id="ARBA00022837"/>
    </source>
</evidence>
<feature type="domain" description="EF-hand" evidence="4">
    <location>
        <begin position="105"/>
        <end position="140"/>
    </location>
</feature>
<keyword evidence="6" id="KW-1185">Reference proteome</keyword>